<name>A0ABT1NKR9_9MICC</name>
<evidence type="ECO:0000256" key="1">
    <source>
        <dbReference type="SAM" id="MobiDB-lite"/>
    </source>
</evidence>
<keyword evidence="3" id="KW-1185">Reference proteome</keyword>
<dbReference type="RefSeq" id="WP_255796154.1">
    <property type="nucleotide sequence ID" value="NZ_CP104263.1"/>
</dbReference>
<dbReference type="InterPro" id="IPR029069">
    <property type="entry name" value="HotDog_dom_sf"/>
</dbReference>
<dbReference type="Pfam" id="PF14539">
    <property type="entry name" value="DUF4442"/>
    <property type="match status" value="1"/>
</dbReference>
<dbReference type="Gene3D" id="3.10.129.10">
    <property type="entry name" value="Hotdog Thioesterase"/>
    <property type="match status" value="1"/>
</dbReference>
<proteinExistence type="predicted"/>
<dbReference type="SUPFAM" id="SSF54637">
    <property type="entry name" value="Thioesterase/thiol ester dehydrase-isomerase"/>
    <property type="match status" value="1"/>
</dbReference>
<reference evidence="2 3" key="1">
    <citation type="submission" date="2022-07" db="EMBL/GenBank/DDBJ databases">
        <title>Novel species in genus Arthrobacter.</title>
        <authorList>
            <person name="Liu Y."/>
        </authorList>
    </citation>
    <scope>NUCLEOTIDE SEQUENCE [LARGE SCALE GENOMIC DNA]</scope>
    <source>
        <strain evidence="3">zg-Y859</strain>
    </source>
</reference>
<feature type="region of interest" description="Disordered" evidence="1">
    <location>
        <begin position="149"/>
        <end position="168"/>
    </location>
</feature>
<dbReference type="Proteomes" id="UP001206924">
    <property type="component" value="Unassembled WGS sequence"/>
</dbReference>
<accession>A0ABT1NKR9</accession>
<evidence type="ECO:0000313" key="3">
    <source>
        <dbReference type="Proteomes" id="UP001206924"/>
    </source>
</evidence>
<organism evidence="2 3">
    <name type="scientific">Arthrobacter jinronghuae</name>
    <dbReference type="NCBI Taxonomy" id="2964609"/>
    <lineage>
        <taxon>Bacteria</taxon>
        <taxon>Bacillati</taxon>
        <taxon>Actinomycetota</taxon>
        <taxon>Actinomycetes</taxon>
        <taxon>Micrococcales</taxon>
        <taxon>Micrococcaceae</taxon>
        <taxon>Arthrobacter</taxon>
    </lineage>
</organism>
<protein>
    <submittedName>
        <fullName evidence="2">DUF4442 domain-containing protein</fullName>
    </submittedName>
</protein>
<dbReference type="InterPro" id="IPR027961">
    <property type="entry name" value="DUF4442"/>
</dbReference>
<sequence length="168" mass="19056">MRLLQASPATVRRLMNVWPPFAFTGIRITRLDPEYLGVSVRLRSYWWNKNVAGVHFGGSLFAMTDPFWMMMLLHHLGRDHVVWDRAAEIEFLKPGKGEVRAEFVLDPADVERLRKLAAGGEKVLEWFSVDVTDSSGDVVARIRKQVHVRRKRERPGVPEPSGTAAAHG</sequence>
<dbReference type="EMBL" id="JANFLP010000001">
    <property type="protein sequence ID" value="MCQ1948322.1"/>
    <property type="molecule type" value="Genomic_DNA"/>
</dbReference>
<gene>
    <name evidence="2" type="ORF">NNX28_00060</name>
</gene>
<comment type="caution">
    <text evidence="2">The sequence shown here is derived from an EMBL/GenBank/DDBJ whole genome shotgun (WGS) entry which is preliminary data.</text>
</comment>
<evidence type="ECO:0000313" key="2">
    <source>
        <dbReference type="EMBL" id="MCQ1948322.1"/>
    </source>
</evidence>